<dbReference type="Proteomes" id="UP000322077">
    <property type="component" value="Unassembled WGS sequence"/>
</dbReference>
<gene>
    <name evidence="7" type="primary">rmuC</name>
    <name evidence="7" type="ORF">FYJ91_18515</name>
</gene>
<dbReference type="GO" id="GO:0006310">
    <property type="term" value="P:DNA recombination"/>
    <property type="evidence" value="ECO:0007669"/>
    <property type="project" value="UniProtKB-KW"/>
</dbReference>
<evidence type="ECO:0000313" key="8">
    <source>
        <dbReference type="Proteomes" id="UP000322077"/>
    </source>
</evidence>
<evidence type="ECO:0000256" key="1">
    <source>
        <dbReference type="ARBA" id="ARBA00003416"/>
    </source>
</evidence>
<dbReference type="InterPro" id="IPR003798">
    <property type="entry name" value="DNA_recombination_RmuC"/>
</dbReference>
<evidence type="ECO:0000256" key="3">
    <source>
        <dbReference type="ARBA" id="ARBA00021840"/>
    </source>
</evidence>
<dbReference type="Pfam" id="PF02646">
    <property type="entry name" value="RmuC"/>
    <property type="match status" value="1"/>
</dbReference>
<dbReference type="PANTHER" id="PTHR30563">
    <property type="entry name" value="DNA RECOMBINATION PROTEIN RMUC"/>
    <property type="match status" value="1"/>
</dbReference>
<reference evidence="7 8" key="1">
    <citation type="submission" date="2019-08" db="EMBL/GenBank/DDBJ databases">
        <authorList>
            <person name="Wang G."/>
            <person name="Xu Z."/>
        </authorList>
    </citation>
    <scope>NUCLEOTIDE SEQUENCE [LARGE SCALE GENOMIC DNA]</scope>
    <source>
        <strain evidence="7 8">ZX</strain>
    </source>
</reference>
<dbReference type="EMBL" id="VTOU01000005">
    <property type="protein sequence ID" value="TZG24618.1"/>
    <property type="molecule type" value="Genomic_DNA"/>
</dbReference>
<evidence type="ECO:0000256" key="6">
    <source>
        <dbReference type="SAM" id="Coils"/>
    </source>
</evidence>
<evidence type="ECO:0000256" key="5">
    <source>
        <dbReference type="ARBA" id="ARBA00023172"/>
    </source>
</evidence>
<dbReference type="PANTHER" id="PTHR30563:SF0">
    <property type="entry name" value="DNA RECOMBINATION PROTEIN RMUC"/>
    <property type="match status" value="1"/>
</dbReference>
<keyword evidence="8" id="KW-1185">Reference proteome</keyword>
<comment type="function">
    <text evidence="1">Involved in DNA recombination.</text>
</comment>
<dbReference type="RefSeq" id="WP_149523813.1">
    <property type="nucleotide sequence ID" value="NZ_VTOU01000005.1"/>
</dbReference>
<evidence type="ECO:0000256" key="2">
    <source>
        <dbReference type="ARBA" id="ARBA00009840"/>
    </source>
</evidence>
<comment type="similarity">
    <text evidence="2">Belongs to the RmuC family.</text>
</comment>
<evidence type="ECO:0000256" key="4">
    <source>
        <dbReference type="ARBA" id="ARBA00023054"/>
    </source>
</evidence>
<dbReference type="AlphaFoldDB" id="A0A5D9BYG4"/>
<keyword evidence="5" id="KW-0233">DNA recombination</keyword>
<keyword evidence="4 6" id="KW-0175">Coiled coil</keyword>
<feature type="coiled-coil region" evidence="6">
    <location>
        <begin position="59"/>
        <end position="118"/>
    </location>
</feature>
<organism evidence="7 8">
    <name type="scientific">Sphingomonas montanisoli</name>
    <dbReference type="NCBI Taxonomy" id="2606412"/>
    <lineage>
        <taxon>Bacteria</taxon>
        <taxon>Pseudomonadati</taxon>
        <taxon>Pseudomonadota</taxon>
        <taxon>Alphaproteobacteria</taxon>
        <taxon>Sphingomonadales</taxon>
        <taxon>Sphingomonadaceae</taxon>
        <taxon>Sphingomonas</taxon>
    </lineage>
</organism>
<accession>A0A5D9BYG4</accession>
<protein>
    <recommendedName>
        <fullName evidence="3">DNA recombination protein RmuC homolog</fullName>
    </recommendedName>
</protein>
<proteinExistence type="inferred from homology"/>
<sequence>MTVEILALFVAMLIIGAAIGWAVKGRGLAVVARERDNWRDQFNRAVVDLAATSETARQAESLRGELASARDELRRLDSDRAGLLADRDARTEAFEAQLAQLREAKEQLSAQFSEVGAKLLDQAQRQFLQRADERFHQQGEKSEAQLKALLNPVETTLKRYEEGLQRVEKDRIDSYAGLREAVDQVRVGQGQVRDEAAKLVNALRANPKARGRWGEQSLRNVLEQAGLSPYADFATEVSVDTDDGRLRPDVVVRLPGGRRLIIDAKCSFNAYMDASEEVDETARTTFLKAHAAALRTHASQLGQKSYWDRFGEAADYVVMYIPGEHFLSAAMEQDPQLWDWAHERRVLIATPINLVALARTVASFWRQEKLAEEARSIGQLGKEMFERLSVAATHLKRVGGGLNSAVDNYNKFVSSFEGRVLVTGRKFRELNIETGGKEIEEVPAIEALAREPAAPEPMALPDKVSVNDA</sequence>
<comment type="caution">
    <text evidence="7">The sequence shown here is derived from an EMBL/GenBank/DDBJ whole genome shotgun (WGS) entry which is preliminary data.</text>
</comment>
<evidence type="ECO:0000313" key="7">
    <source>
        <dbReference type="EMBL" id="TZG24618.1"/>
    </source>
</evidence>
<name>A0A5D9BYG4_9SPHN</name>